<dbReference type="InterPro" id="IPR016186">
    <property type="entry name" value="C-type_lectin-like/link_sf"/>
</dbReference>
<keyword evidence="1" id="KW-1015">Disulfide bond</keyword>
<accession>A0ABY7EYI5</accession>
<name>A0ABY7EYI5_MYAAR</name>
<reference evidence="3" key="1">
    <citation type="submission" date="2022-11" db="EMBL/GenBank/DDBJ databases">
        <title>Centuries of genome instability and evolution in soft-shell clam transmissible cancer (bioRxiv).</title>
        <authorList>
            <person name="Hart S.F.M."/>
            <person name="Yonemitsu M.A."/>
            <person name="Giersch R.M."/>
            <person name="Beal B.F."/>
            <person name="Arriagada G."/>
            <person name="Davis B.W."/>
            <person name="Ostrander E.A."/>
            <person name="Goff S.P."/>
            <person name="Metzger M.J."/>
        </authorList>
    </citation>
    <scope>NUCLEOTIDE SEQUENCE</scope>
    <source>
        <strain evidence="3">MELC-2E11</strain>
        <tissue evidence="3">Siphon/mantle</tissue>
    </source>
</reference>
<sequence>MNVNTESWMQASTALRSKLRLNRTTTDTVWIGITNTFGEYVAGNGGWINYGQGPQTYTNWETGYPLTTSKYNCGYMLNGSPNTKWRNAQCLDSKKAVCEYPSEQTTPTKR</sequence>
<evidence type="ECO:0000313" key="3">
    <source>
        <dbReference type="EMBL" id="WAR14998.1"/>
    </source>
</evidence>
<evidence type="ECO:0000259" key="2">
    <source>
        <dbReference type="PROSITE" id="PS50041"/>
    </source>
</evidence>
<dbReference type="Gene3D" id="3.10.100.10">
    <property type="entry name" value="Mannose-Binding Protein A, subunit A"/>
    <property type="match status" value="1"/>
</dbReference>
<dbReference type="Pfam" id="PF00059">
    <property type="entry name" value="Lectin_C"/>
    <property type="match status" value="1"/>
</dbReference>
<dbReference type="InterPro" id="IPR018378">
    <property type="entry name" value="C-type_lectin_CS"/>
</dbReference>
<gene>
    <name evidence="3" type="ORF">MAR_005103</name>
</gene>
<dbReference type="PROSITE" id="PS00615">
    <property type="entry name" value="C_TYPE_LECTIN_1"/>
    <property type="match status" value="1"/>
</dbReference>
<organism evidence="3 4">
    <name type="scientific">Mya arenaria</name>
    <name type="common">Soft-shell clam</name>
    <dbReference type="NCBI Taxonomy" id="6604"/>
    <lineage>
        <taxon>Eukaryota</taxon>
        <taxon>Metazoa</taxon>
        <taxon>Spiralia</taxon>
        <taxon>Lophotrochozoa</taxon>
        <taxon>Mollusca</taxon>
        <taxon>Bivalvia</taxon>
        <taxon>Autobranchia</taxon>
        <taxon>Heteroconchia</taxon>
        <taxon>Euheterodonta</taxon>
        <taxon>Imparidentia</taxon>
        <taxon>Neoheterodontei</taxon>
        <taxon>Myida</taxon>
        <taxon>Myoidea</taxon>
        <taxon>Myidae</taxon>
        <taxon>Mya</taxon>
    </lineage>
</organism>
<dbReference type="CDD" id="cd00037">
    <property type="entry name" value="CLECT"/>
    <property type="match status" value="1"/>
</dbReference>
<proteinExistence type="predicted"/>
<feature type="domain" description="C-type lectin" evidence="2">
    <location>
        <begin position="1"/>
        <end position="99"/>
    </location>
</feature>
<dbReference type="InterPro" id="IPR016187">
    <property type="entry name" value="CTDL_fold"/>
</dbReference>
<dbReference type="Proteomes" id="UP001164746">
    <property type="component" value="Chromosome 9"/>
</dbReference>
<protein>
    <recommendedName>
        <fullName evidence="2">C-type lectin domain-containing protein</fullName>
    </recommendedName>
</protein>
<dbReference type="PROSITE" id="PS50041">
    <property type="entry name" value="C_TYPE_LECTIN_2"/>
    <property type="match status" value="1"/>
</dbReference>
<dbReference type="InterPro" id="IPR001304">
    <property type="entry name" value="C-type_lectin-like"/>
</dbReference>
<keyword evidence="4" id="KW-1185">Reference proteome</keyword>
<evidence type="ECO:0000313" key="4">
    <source>
        <dbReference type="Proteomes" id="UP001164746"/>
    </source>
</evidence>
<dbReference type="EMBL" id="CP111020">
    <property type="protein sequence ID" value="WAR14998.1"/>
    <property type="molecule type" value="Genomic_DNA"/>
</dbReference>
<evidence type="ECO:0000256" key="1">
    <source>
        <dbReference type="ARBA" id="ARBA00023157"/>
    </source>
</evidence>
<dbReference type="SUPFAM" id="SSF56436">
    <property type="entry name" value="C-type lectin-like"/>
    <property type="match status" value="1"/>
</dbReference>